<sequence length="372" mass="41246">MASSYRCLLASLALQFVYLLLLTAPLLPHAHGAAEGAAKSKISAVFVFGDSTVDSGNNNNRVTVAKADFPPYGQDFPGGNATGRFSNGKVPGDIIASRLGVKELLQPYIREDLELGDLRTGVVFASGGSGYDPLTSVLTGATSSTGQLELFNDYKERLKALVGEEEMTRVISEGIYFTVFGANDFANNYFSQIPIRRYQYDLPSYVRFLVSSAVNFTMHWSYSYVHKLNEMGAKRIGFIGIPPVGCSPSQRELGSTECEPVRNQAAQLFNSEITKEMHRLNAEKNVLGSKFAYLDMYNNLLDLIQRPNYYGFTEVAEGCCGSTMLDVAIFIKNRPACPNVHDYIFWDSFHPTEEAYNIVVDKLFQQNLQDLM</sequence>
<gene>
    <name evidence="3" type="ORF">QYE76_033723</name>
</gene>
<dbReference type="PANTHER" id="PTHR45642:SF128">
    <property type="entry name" value="OS06G0351500 PROTEIN"/>
    <property type="match status" value="1"/>
</dbReference>
<organism evidence="3 4">
    <name type="scientific">Lolium multiflorum</name>
    <name type="common">Italian ryegrass</name>
    <name type="synonym">Lolium perenne subsp. multiflorum</name>
    <dbReference type="NCBI Taxonomy" id="4521"/>
    <lineage>
        <taxon>Eukaryota</taxon>
        <taxon>Viridiplantae</taxon>
        <taxon>Streptophyta</taxon>
        <taxon>Embryophyta</taxon>
        <taxon>Tracheophyta</taxon>
        <taxon>Spermatophyta</taxon>
        <taxon>Magnoliopsida</taxon>
        <taxon>Liliopsida</taxon>
        <taxon>Poales</taxon>
        <taxon>Poaceae</taxon>
        <taxon>BOP clade</taxon>
        <taxon>Pooideae</taxon>
        <taxon>Poodae</taxon>
        <taxon>Poeae</taxon>
        <taxon>Poeae Chloroplast Group 2 (Poeae type)</taxon>
        <taxon>Loliodinae</taxon>
        <taxon>Loliinae</taxon>
        <taxon>Lolium</taxon>
    </lineage>
</organism>
<dbReference type="PANTHER" id="PTHR45642">
    <property type="entry name" value="GDSL ESTERASE/LIPASE EXL3"/>
    <property type="match status" value="1"/>
</dbReference>
<dbReference type="AlphaFoldDB" id="A0AAD8QVT2"/>
<dbReference type="GO" id="GO:0016788">
    <property type="term" value="F:hydrolase activity, acting on ester bonds"/>
    <property type="evidence" value="ECO:0007669"/>
    <property type="project" value="InterPro"/>
</dbReference>
<keyword evidence="4" id="KW-1185">Reference proteome</keyword>
<feature type="signal peptide" evidence="2">
    <location>
        <begin position="1"/>
        <end position="32"/>
    </location>
</feature>
<feature type="chain" id="PRO_5042216060" evidence="2">
    <location>
        <begin position="33"/>
        <end position="372"/>
    </location>
</feature>
<keyword evidence="2" id="KW-0732">Signal</keyword>
<comment type="caution">
    <text evidence="3">The sequence shown here is derived from an EMBL/GenBank/DDBJ whole genome shotgun (WGS) entry which is preliminary data.</text>
</comment>
<evidence type="ECO:0000313" key="4">
    <source>
        <dbReference type="Proteomes" id="UP001231189"/>
    </source>
</evidence>
<dbReference type="InterPro" id="IPR036514">
    <property type="entry name" value="SGNH_hydro_sf"/>
</dbReference>
<dbReference type="EMBL" id="JAUUTY010000007">
    <property type="protein sequence ID" value="KAK1610050.1"/>
    <property type="molecule type" value="Genomic_DNA"/>
</dbReference>
<name>A0AAD8QVT2_LOLMU</name>
<dbReference type="InterPro" id="IPR050592">
    <property type="entry name" value="GDSL_lipolytic_enzyme"/>
</dbReference>
<protein>
    <submittedName>
        <fullName evidence="3">Uncharacterized protein</fullName>
    </submittedName>
</protein>
<dbReference type="CDD" id="cd01837">
    <property type="entry name" value="SGNH_plant_lipase_like"/>
    <property type="match status" value="1"/>
</dbReference>
<evidence type="ECO:0000256" key="2">
    <source>
        <dbReference type="SAM" id="SignalP"/>
    </source>
</evidence>
<dbReference type="Gene3D" id="3.40.50.1110">
    <property type="entry name" value="SGNH hydrolase"/>
    <property type="match status" value="1"/>
</dbReference>
<dbReference type="InterPro" id="IPR035669">
    <property type="entry name" value="SGNH_plant_lipase-like"/>
</dbReference>
<dbReference type="InterPro" id="IPR001087">
    <property type="entry name" value="GDSL"/>
</dbReference>
<accession>A0AAD8QVT2</accession>
<dbReference type="SUPFAM" id="SSF52266">
    <property type="entry name" value="SGNH hydrolase"/>
    <property type="match status" value="1"/>
</dbReference>
<comment type="similarity">
    <text evidence="1">Belongs to the 'GDSL' lipolytic enzyme family.</text>
</comment>
<reference evidence="3" key="1">
    <citation type="submission" date="2023-07" db="EMBL/GenBank/DDBJ databases">
        <title>A chromosome-level genome assembly of Lolium multiflorum.</title>
        <authorList>
            <person name="Chen Y."/>
            <person name="Copetti D."/>
            <person name="Kolliker R."/>
            <person name="Studer B."/>
        </authorList>
    </citation>
    <scope>NUCLEOTIDE SEQUENCE</scope>
    <source>
        <strain evidence="3">02402/16</strain>
        <tissue evidence="3">Leaf</tissue>
    </source>
</reference>
<evidence type="ECO:0000313" key="3">
    <source>
        <dbReference type="EMBL" id="KAK1610050.1"/>
    </source>
</evidence>
<dbReference type="Pfam" id="PF00657">
    <property type="entry name" value="Lipase_GDSL"/>
    <property type="match status" value="1"/>
</dbReference>
<evidence type="ECO:0000256" key="1">
    <source>
        <dbReference type="ARBA" id="ARBA00008668"/>
    </source>
</evidence>
<proteinExistence type="inferred from homology"/>
<dbReference type="Proteomes" id="UP001231189">
    <property type="component" value="Unassembled WGS sequence"/>
</dbReference>